<dbReference type="GO" id="GO:0009100">
    <property type="term" value="P:glycoprotein metabolic process"/>
    <property type="evidence" value="ECO:0007669"/>
    <property type="project" value="UniProtKB-ARBA"/>
</dbReference>
<name>A0AAD9R3Z3_ACRCE</name>
<dbReference type="InterPro" id="IPR052613">
    <property type="entry name" value="LicD_transferase"/>
</dbReference>
<dbReference type="EMBL" id="JARQWQ010000004">
    <property type="protein sequence ID" value="KAK2572316.1"/>
    <property type="molecule type" value="Genomic_DNA"/>
</dbReference>
<dbReference type="AlphaFoldDB" id="A0AAD9R3Z3"/>
<keyword evidence="2" id="KW-1185">Reference proteome</keyword>
<organism evidence="1 2">
    <name type="scientific">Acropora cervicornis</name>
    <name type="common">Staghorn coral</name>
    <dbReference type="NCBI Taxonomy" id="6130"/>
    <lineage>
        <taxon>Eukaryota</taxon>
        <taxon>Metazoa</taxon>
        <taxon>Cnidaria</taxon>
        <taxon>Anthozoa</taxon>
        <taxon>Hexacorallia</taxon>
        <taxon>Scleractinia</taxon>
        <taxon>Astrocoeniina</taxon>
        <taxon>Acroporidae</taxon>
        <taxon>Acropora</taxon>
    </lineage>
</organism>
<evidence type="ECO:0008006" key="3">
    <source>
        <dbReference type="Google" id="ProtNLM"/>
    </source>
</evidence>
<evidence type="ECO:0000313" key="2">
    <source>
        <dbReference type="Proteomes" id="UP001249851"/>
    </source>
</evidence>
<dbReference type="PANTHER" id="PTHR13627:SF34">
    <property type="entry name" value="RIBITOL-5-PHOSPHATE TRANSFERASE"/>
    <property type="match status" value="1"/>
</dbReference>
<proteinExistence type="predicted"/>
<gene>
    <name evidence="1" type="ORF">P5673_002543</name>
</gene>
<dbReference type="Proteomes" id="UP001249851">
    <property type="component" value="Unassembled WGS sequence"/>
</dbReference>
<reference evidence="1" key="2">
    <citation type="journal article" date="2023" name="Science">
        <title>Genomic signatures of disease resistance in endangered staghorn corals.</title>
        <authorList>
            <person name="Vollmer S.V."/>
            <person name="Selwyn J.D."/>
            <person name="Despard B.A."/>
            <person name="Roesel C.L."/>
        </authorList>
    </citation>
    <scope>NUCLEOTIDE SEQUENCE</scope>
    <source>
        <strain evidence="1">K2</strain>
    </source>
</reference>
<sequence>MMRLKIRWALTRMALIISVLLIVQFLSQMGLLTIKNPDCEQMSLVQKSGMVQGDQENDYGQQIEAKQVRAPFTQEPKTMKLSDSLSYDSSGGKDTEKLADYLNRLVAELSETRQSLVRSALHYHRLGKHIEDLNRVIHFLDGKTTPREQFPGQKSYKDVKHKKEVCPEKFMGKSLAYGYPFFRKGFQRVECSEFVPIDQLVTLLMTFPGELSPQNRFKFLEGAAKYYPNLRIVVASKENRPYDDLTKLKLNLKNMVVKDPAHGETWTKMLQEVTTPYALFAPEVTHFTDDIELERLVRMLSYNEDAVVAGGSHRNLRGEWDIGCLQVTFRNWTAFFRGGYYRSFSECVVLPFGVFHDIFWRLKSKHPEKVVFSCPDVMFNVYSRDIPDERYAPLATKWNVKKWVESSGRVRWYGCRRGISYAISRSCSFDTGFAVPPCDLENLADAIKFVMRECEEAGLFCELQEGTLLGAVKFNKVLPWERDADITFLTGNYTAFKRLQSKFTEAGYTLTSDDASLWCCVDGRQAGGKFRVGTTHWSLELYGQHMMESEGLVASGQKPTKVHFAGQWVTVMRNPGLFARNRYGPHVYKHAEHWMDMGHDTGWAFYRPGKFKTCAFPGHSACLDQFPADGNIQFSDYPLL</sequence>
<dbReference type="PANTHER" id="PTHR13627">
    <property type="entry name" value="FUKUTIN RELATED PROTEIN"/>
    <property type="match status" value="1"/>
</dbReference>
<reference evidence="1" key="1">
    <citation type="journal article" date="2023" name="G3 (Bethesda)">
        <title>Whole genome assembly and annotation of the endangered Caribbean coral Acropora cervicornis.</title>
        <authorList>
            <person name="Selwyn J.D."/>
            <person name="Vollmer S.V."/>
        </authorList>
    </citation>
    <scope>NUCLEOTIDE SEQUENCE</scope>
    <source>
        <strain evidence="1">K2</strain>
    </source>
</reference>
<accession>A0AAD9R3Z3</accession>
<protein>
    <recommendedName>
        <fullName evidence="3">Fukutin-related protein</fullName>
    </recommendedName>
</protein>
<evidence type="ECO:0000313" key="1">
    <source>
        <dbReference type="EMBL" id="KAK2572316.1"/>
    </source>
</evidence>
<comment type="caution">
    <text evidence="1">The sequence shown here is derived from an EMBL/GenBank/DDBJ whole genome shotgun (WGS) entry which is preliminary data.</text>
</comment>